<evidence type="ECO:0000313" key="2">
    <source>
        <dbReference type="EMBL" id="KRL37794.1"/>
    </source>
</evidence>
<reference evidence="2 3" key="1">
    <citation type="journal article" date="2015" name="Genome Announc.">
        <title>Expanding the biotechnology potential of lactobacilli through comparative genomics of 213 strains and associated genera.</title>
        <authorList>
            <person name="Sun Z."/>
            <person name="Harris H.M."/>
            <person name="McCann A."/>
            <person name="Guo C."/>
            <person name="Argimon S."/>
            <person name="Zhang W."/>
            <person name="Yang X."/>
            <person name="Jeffery I.B."/>
            <person name="Cooney J.C."/>
            <person name="Kagawa T.F."/>
            <person name="Liu W."/>
            <person name="Song Y."/>
            <person name="Salvetti E."/>
            <person name="Wrobel A."/>
            <person name="Rasinkangas P."/>
            <person name="Parkhill J."/>
            <person name="Rea M.C."/>
            <person name="O'Sullivan O."/>
            <person name="Ritari J."/>
            <person name="Douillard F.P."/>
            <person name="Paul Ross R."/>
            <person name="Yang R."/>
            <person name="Briner A.E."/>
            <person name="Felis G.E."/>
            <person name="de Vos W.M."/>
            <person name="Barrangou R."/>
            <person name="Klaenhammer T.R."/>
            <person name="Caufield P.W."/>
            <person name="Cui Y."/>
            <person name="Zhang H."/>
            <person name="O'Toole P.W."/>
        </authorList>
    </citation>
    <scope>NUCLEOTIDE SEQUENCE [LARGE SCALE GENOMIC DNA]</scope>
    <source>
        <strain evidence="2 3">DSM 13343</strain>
    </source>
</reference>
<dbReference type="InterPro" id="IPR007374">
    <property type="entry name" value="ASCH_domain"/>
</dbReference>
<dbReference type="Pfam" id="PF04266">
    <property type="entry name" value="ASCH"/>
    <property type="match status" value="1"/>
</dbReference>
<dbReference type="EMBL" id="AZEU01000313">
    <property type="protein sequence ID" value="KRL37794.1"/>
    <property type="molecule type" value="Genomic_DNA"/>
</dbReference>
<keyword evidence="3" id="KW-1185">Reference proteome</keyword>
<dbReference type="InterPro" id="IPR009326">
    <property type="entry name" value="DUF984"/>
</dbReference>
<protein>
    <recommendedName>
        <fullName evidence="1">ASCH domain-containing protein</fullName>
    </recommendedName>
</protein>
<dbReference type="Gene3D" id="3.10.400.10">
    <property type="entry name" value="Sulfate adenylyltransferase"/>
    <property type="match status" value="1"/>
</dbReference>
<sequence length="155" mass="17273">MPTIDEFFNTAKAELALDPDLTYRHAESFGDSPKLANTIADLIVSGKKTATSSGFELYMHDHDPMPEVGDINVVLNGQQQPVAVTYLEDTFIVPFASVDATQAQLEGEGDMSLAYWRREHARFFKDAYAQAGLTFDPASSMVVIERFRVLYPFTN</sequence>
<comment type="caution">
    <text evidence="2">The sequence shown here is derived from an EMBL/GenBank/DDBJ whole genome shotgun (WGS) entry which is preliminary data.</text>
</comment>
<dbReference type="OrthoDB" id="9807542at2"/>
<dbReference type="PANTHER" id="PTHR39203:SF1">
    <property type="entry name" value="CYTOPLASMIC PROTEIN"/>
    <property type="match status" value="1"/>
</dbReference>
<gene>
    <name evidence="2" type="ORF">FD01_GL002751</name>
</gene>
<dbReference type="SUPFAM" id="SSF88697">
    <property type="entry name" value="PUA domain-like"/>
    <property type="match status" value="1"/>
</dbReference>
<organism evidence="2 3">
    <name type="scientific">Lacticaseibacillus manihotivorans DSM 13343 = JCM 12514</name>
    <dbReference type="NCBI Taxonomy" id="1423769"/>
    <lineage>
        <taxon>Bacteria</taxon>
        <taxon>Bacillati</taxon>
        <taxon>Bacillota</taxon>
        <taxon>Bacilli</taxon>
        <taxon>Lactobacillales</taxon>
        <taxon>Lactobacillaceae</taxon>
        <taxon>Lacticaseibacillus</taxon>
    </lineage>
</organism>
<dbReference type="RefSeq" id="WP_056965111.1">
    <property type="nucleotide sequence ID" value="NZ_AZEU01000313.1"/>
</dbReference>
<dbReference type="Proteomes" id="UP000051790">
    <property type="component" value="Unassembled WGS sequence"/>
</dbReference>
<name>A0A0R1Q6I0_9LACO</name>
<dbReference type="PIRSF" id="PIRSF021320">
    <property type="entry name" value="DUF984"/>
    <property type="match status" value="1"/>
</dbReference>
<dbReference type="SMART" id="SM01022">
    <property type="entry name" value="ASCH"/>
    <property type="match status" value="1"/>
</dbReference>
<dbReference type="CDD" id="cd06553">
    <property type="entry name" value="ASCH_Ef3133_like"/>
    <property type="match status" value="1"/>
</dbReference>
<dbReference type="PATRIC" id="fig|1423769.4.peg.2970"/>
<accession>A0A0R1Q6I0</accession>
<evidence type="ECO:0000259" key="1">
    <source>
        <dbReference type="SMART" id="SM01022"/>
    </source>
</evidence>
<dbReference type="AlphaFoldDB" id="A0A0R1Q6I0"/>
<feature type="domain" description="ASCH" evidence="1">
    <location>
        <begin position="27"/>
        <end position="151"/>
    </location>
</feature>
<dbReference type="PANTHER" id="PTHR39203">
    <property type="entry name" value="CYTOPLASMIC PROTEIN-RELATED"/>
    <property type="match status" value="1"/>
</dbReference>
<dbReference type="InterPro" id="IPR015947">
    <property type="entry name" value="PUA-like_sf"/>
</dbReference>
<proteinExistence type="predicted"/>
<evidence type="ECO:0000313" key="3">
    <source>
        <dbReference type="Proteomes" id="UP000051790"/>
    </source>
</evidence>